<keyword evidence="1" id="KW-0808">Transferase</keyword>
<proteinExistence type="predicted"/>
<dbReference type="EMBL" id="CP141769">
    <property type="protein sequence ID" value="WRS39527.1"/>
    <property type="molecule type" value="Genomic_DNA"/>
</dbReference>
<dbReference type="Pfam" id="PF13432">
    <property type="entry name" value="TPR_16"/>
    <property type="match status" value="1"/>
</dbReference>
<feature type="repeat" description="TPR" evidence="2">
    <location>
        <begin position="43"/>
        <end position="76"/>
    </location>
</feature>
<dbReference type="PROSITE" id="PS50293">
    <property type="entry name" value="TPR_REGION"/>
    <property type="match status" value="2"/>
</dbReference>
<accession>A0ABZ1CJF8</accession>
<reference evidence="3 4" key="1">
    <citation type="submission" date="2023-12" db="EMBL/GenBank/DDBJ databases">
        <title>Thiobacillus sedimentum sp. nov., a chemolithoautotrophic sulfur-oxidizing bacterium isolated from freshwater sediment.</title>
        <authorList>
            <person name="Luo J."/>
            <person name="Dai C."/>
        </authorList>
    </citation>
    <scope>NUCLEOTIDE SEQUENCE [LARGE SCALE GENOMIC DNA]</scope>
    <source>
        <strain evidence="3 4">SCUT-2</strain>
    </source>
</reference>
<dbReference type="Gene3D" id="3.40.50.300">
    <property type="entry name" value="P-loop containing nucleotide triphosphate hydrolases"/>
    <property type="match status" value="1"/>
</dbReference>
<evidence type="ECO:0000313" key="4">
    <source>
        <dbReference type="Proteomes" id="UP001334732"/>
    </source>
</evidence>
<dbReference type="PROSITE" id="PS50005">
    <property type="entry name" value="TPR"/>
    <property type="match status" value="4"/>
</dbReference>
<dbReference type="Gene3D" id="1.25.40.10">
    <property type="entry name" value="Tetratricopeptide repeat domain"/>
    <property type="match status" value="1"/>
</dbReference>
<feature type="repeat" description="TPR" evidence="2">
    <location>
        <begin position="77"/>
        <end position="110"/>
    </location>
</feature>
<dbReference type="SMART" id="SM00028">
    <property type="entry name" value="TPR"/>
    <property type="match status" value="5"/>
</dbReference>
<dbReference type="Proteomes" id="UP001334732">
    <property type="component" value="Chromosome"/>
</dbReference>
<dbReference type="PANTHER" id="PTHR12788">
    <property type="entry name" value="PROTEIN-TYROSINE SULFOTRANSFERASE 2"/>
    <property type="match status" value="1"/>
</dbReference>
<dbReference type="Pfam" id="PF13469">
    <property type="entry name" value="Sulfotransfer_3"/>
    <property type="match status" value="1"/>
</dbReference>
<feature type="repeat" description="TPR" evidence="2">
    <location>
        <begin position="145"/>
        <end position="178"/>
    </location>
</feature>
<organism evidence="3 4">
    <name type="scientific">Thiobacillus sedimenti</name>
    <dbReference type="NCBI Taxonomy" id="3110231"/>
    <lineage>
        <taxon>Bacteria</taxon>
        <taxon>Pseudomonadati</taxon>
        <taxon>Pseudomonadota</taxon>
        <taxon>Betaproteobacteria</taxon>
        <taxon>Nitrosomonadales</taxon>
        <taxon>Thiobacillaceae</taxon>
        <taxon>Thiobacillus</taxon>
    </lineage>
</organism>
<dbReference type="PANTHER" id="PTHR12788:SF10">
    <property type="entry name" value="PROTEIN-TYROSINE SULFOTRANSFERASE"/>
    <property type="match status" value="1"/>
</dbReference>
<dbReference type="InterPro" id="IPR026634">
    <property type="entry name" value="TPST-like"/>
</dbReference>
<dbReference type="SUPFAM" id="SSF52540">
    <property type="entry name" value="P-loop containing nucleoside triphosphate hydrolases"/>
    <property type="match status" value="1"/>
</dbReference>
<keyword evidence="4" id="KW-1185">Reference proteome</keyword>
<sequence>MCKTDPLDVEAWVKSSVTSRRLGRHEEAERHARRAALLSPALAFAHHALGAALHCQGRRDEAMQAYNRAIALKPDHADAHYLLGNALLEAGRLAKAQASLQRALDLRPELFEALSDLGAVLLMMGQPTAAQAALQRALALHPDSPEVLANLATLFEADGRVDDALALYQRALSPRPGSPDVLGKQAELLEPTGRLGEARHELDFGFARDPAHPMLNLVAARLERREARHAEAEARLEALLARPLPETTRGEVHLLLGQIRDRLGRTEAVLHHLSEGKRRTAAAADPHGAGRRRFLETIDFYETLARHPILDAAPDPAAGNGASPIFLIGFPRSGTTLLEQILDSHPALCAMEERPASARLEQAFLELTGGLPQMPRTLDEERLAALRRIYRDEAARHVSPCKGGRIVDKLPLNTVRVPLLWRVFPDAKFILAIRHPCDVALSCLMQSFGPNDAMAGFTSLENIAEIYARVMRVWEGFADRLPLQWQAIRYEDLIADVEGETRRLLEFLGVPWDDAVLQYTHHARQRVAIRTPSYHQVTQPIYQHASFRWKRYEDAFRPIILPMLQPFIDRFGYQE</sequence>
<evidence type="ECO:0000313" key="3">
    <source>
        <dbReference type="EMBL" id="WRS39527.1"/>
    </source>
</evidence>
<feature type="repeat" description="TPR" evidence="2">
    <location>
        <begin position="111"/>
        <end position="144"/>
    </location>
</feature>
<dbReference type="InterPro" id="IPR027417">
    <property type="entry name" value="P-loop_NTPase"/>
</dbReference>
<dbReference type="Pfam" id="PF13414">
    <property type="entry name" value="TPR_11"/>
    <property type="match status" value="1"/>
</dbReference>
<keyword evidence="2" id="KW-0802">TPR repeat</keyword>
<evidence type="ECO:0000256" key="2">
    <source>
        <dbReference type="PROSITE-ProRule" id="PRU00339"/>
    </source>
</evidence>
<dbReference type="InterPro" id="IPR011990">
    <property type="entry name" value="TPR-like_helical_dom_sf"/>
</dbReference>
<protein>
    <submittedName>
        <fullName evidence="3">Sulfotransferase</fullName>
    </submittedName>
</protein>
<evidence type="ECO:0000256" key="1">
    <source>
        <dbReference type="ARBA" id="ARBA00022679"/>
    </source>
</evidence>
<gene>
    <name evidence="3" type="ORF">VA613_01280</name>
</gene>
<dbReference type="RefSeq" id="WP_324780058.1">
    <property type="nucleotide sequence ID" value="NZ_CP141769.1"/>
</dbReference>
<name>A0ABZ1CJF8_9PROT</name>
<dbReference type="SUPFAM" id="SSF48452">
    <property type="entry name" value="TPR-like"/>
    <property type="match status" value="1"/>
</dbReference>
<dbReference type="InterPro" id="IPR019734">
    <property type="entry name" value="TPR_rpt"/>
</dbReference>